<organism evidence="1 2">
    <name type="scientific">Panicum miliaceum</name>
    <name type="common">Proso millet</name>
    <name type="synonym">Broomcorn millet</name>
    <dbReference type="NCBI Taxonomy" id="4540"/>
    <lineage>
        <taxon>Eukaryota</taxon>
        <taxon>Viridiplantae</taxon>
        <taxon>Streptophyta</taxon>
        <taxon>Embryophyta</taxon>
        <taxon>Tracheophyta</taxon>
        <taxon>Spermatophyta</taxon>
        <taxon>Magnoliopsida</taxon>
        <taxon>Liliopsida</taxon>
        <taxon>Poales</taxon>
        <taxon>Poaceae</taxon>
        <taxon>PACMAD clade</taxon>
        <taxon>Panicoideae</taxon>
        <taxon>Panicodae</taxon>
        <taxon>Paniceae</taxon>
        <taxon>Panicinae</taxon>
        <taxon>Panicum</taxon>
        <taxon>Panicum sect. Panicum</taxon>
    </lineage>
</organism>
<reference evidence="2" key="1">
    <citation type="journal article" date="2019" name="Nat. Commun.">
        <title>The genome of broomcorn millet.</title>
        <authorList>
            <person name="Zou C."/>
            <person name="Miki D."/>
            <person name="Li D."/>
            <person name="Tang Q."/>
            <person name="Xiao L."/>
            <person name="Rajput S."/>
            <person name="Deng P."/>
            <person name="Jia W."/>
            <person name="Huang R."/>
            <person name="Zhang M."/>
            <person name="Sun Y."/>
            <person name="Hu J."/>
            <person name="Fu X."/>
            <person name="Schnable P.S."/>
            <person name="Li F."/>
            <person name="Zhang H."/>
            <person name="Feng B."/>
            <person name="Zhu X."/>
            <person name="Liu R."/>
            <person name="Schnable J.C."/>
            <person name="Zhu J.-K."/>
            <person name="Zhang H."/>
        </authorList>
    </citation>
    <scope>NUCLEOTIDE SEQUENCE [LARGE SCALE GENOMIC DNA]</scope>
</reference>
<comment type="caution">
    <text evidence="1">The sequence shown here is derived from an EMBL/GenBank/DDBJ whole genome shotgun (WGS) entry which is preliminary data.</text>
</comment>
<keyword evidence="2" id="KW-1185">Reference proteome</keyword>
<proteinExistence type="predicted"/>
<sequence>MAGERAPPRHRRFACRSRGCCASDFDYVPATPGSKWVGESAAQRRQRRLSSPSQRTYLMPAFDAIAAGDGGVSGYSSSSSGRLDLGIQPHCRCATPPRTRWRPPVLSSSCIAWPQSHQTTPIAAAKLKLEEARNSALKKLERSRVM</sequence>
<accession>A0A3L6RX13</accession>
<gene>
    <name evidence="1" type="ORF">C2845_PM09G15850</name>
</gene>
<dbReference type="AlphaFoldDB" id="A0A3L6RX13"/>
<evidence type="ECO:0000313" key="2">
    <source>
        <dbReference type="Proteomes" id="UP000275267"/>
    </source>
</evidence>
<evidence type="ECO:0000313" key="1">
    <source>
        <dbReference type="EMBL" id="RLN11280.1"/>
    </source>
</evidence>
<name>A0A3L6RX13_PANMI</name>
<dbReference type="Proteomes" id="UP000275267">
    <property type="component" value="Unassembled WGS sequence"/>
</dbReference>
<dbReference type="EMBL" id="PQIB02000006">
    <property type="protein sequence ID" value="RLN11280.1"/>
    <property type="molecule type" value="Genomic_DNA"/>
</dbReference>
<protein>
    <submittedName>
        <fullName evidence="1">Uncharacterized protein</fullName>
    </submittedName>
</protein>